<evidence type="ECO:0000259" key="1">
    <source>
        <dbReference type="PROSITE" id="PS51186"/>
    </source>
</evidence>
<evidence type="ECO:0000313" key="2">
    <source>
        <dbReference type="EMBL" id="QSZ43038.1"/>
    </source>
</evidence>
<reference evidence="2" key="2">
    <citation type="submission" date="2021-04" db="EMBL/GenBank/DDBJ databases">
        <title>Isolation and characterization of a novel species of the genus Sulfurimonas.</title>
        <authorList>
            <person name="Fukui M."/>
        </authorList>
    </citation>
    <scope>NUCLEOTIDE SEQUENCE</scope>
    <source>
        <strain evidence="2">H1576</strain>
    </source>
</reference>
<accession>A0A975B2Q9</accession>
<keyword evidence="3" id="KW-1185">Reference proteome</keyword>
<dbReference type="EMBL" id="CP046072">
    <property type="protein sequence ID" value="QSZ43038.1"/>
    <property type="molecule type" value="Genomic_DNA"/>
</dbReference>
<dbReference type="GO" id="GO:0016747">
    <property type="term" value="F:acyltransferase activity, transferring groups other than amino-acyl groups"/>
    <property type="evidence" value="ECO:0007669"/>
    <property type="project" value="InterPro"/>
</dbReference>
<protein>
    <submittedName>
        <fullName evidence="2">GNAT family N-acetyltransferase</fullName>
    </submittedName>
</protein>
<proteinExistence type="predicted"/>
<dbReference type="PROSITE" id="PS51186">
    <property type="entry name" value="GNAT"/>
    <property type="match status" value="1"/>
</dbReference>
<dbReference type="Proteomes" id="UP000671852">
    <property type="component" value="Chromosome"/>
</dbReference>
<dbReference type="InterPro" id="IPR000182">
    <property type="entry name" value="GNAT_dom"/>
</dbReference>
<dbReference type="Pfam" id="PF13508">
    <property type="entry name" value="Acetyltransf_7"/>
    <property type="match status" value="1"/>
</dbReference>
<dbReference type="AlphaFoldDB" id="A0A975B2Q9"/>
<dbReference type="SUPFAM" id="SSF55729">
    <property type="entry name" value="Acyl-CoA N-acyltransferases (Nat)"/>
    <property type="match status" value="1"/>
</dbReference>
<sequence>MIKYAYGLDDKENVLDFYPELNIYSELYGVTPKDLGLYALVDNKIAGALWCRQLCKEHGASGFIDENTPVLSMSIFPEFREKKVGTTMMEQFLLEASTCYEQISIALLSDSTAILFYEKFGFEIVEGSHKKSKIHKREILIMLKKLDKKELVRPSDGYDPRRWMD</sequence>
<organism evidence="2 3">
    <name type="scientific">Sulfurimonas aquatica</name>
    <dbReference type="NCBI Taxonomy" id="2672570"/>
    <lineage>
        <taxon>Bacteria</taxon>
        <taxon>Pseudomonadati</taxon>
        <taxon>Campylobacterota</taxon>
        <taxon>Epsilonproteobacteria</taxon>
        <taxon>Campylobacterales</taxon>
        <taxon>Sulfurimonadaceae</taxon>
        <taxon>Sulfurimonas</taxon>
    </lineage>
</organism>
<reference evidence="2" key="1">
    <citation type="submission" date="2019-11" db="EMBL/GenBank/DDBJ databases">
        <authorList>
            <person name="Kojima H."/>
        </authorList>
    </citation>
    <scope>NUCLEOTIDE SEQUENCE</scope>
    <source>
        <strain evidence="2">H1576</strain>
    </source>
</reference>
<dbReference type="InterPro" id="IPR016181">
    <property type="entry name" value="Acyl_CoA_acyltransferase"/>
</dbReference>
<dbReference type="KEGG" id="saqt:GJV85_01050"/>
<name>A0A975B2Q9_9BACT</name>
<evidence type="ECO:0000313" key="3">
    <source>
        <dbReference type="Proteomes" id="UP000671852"/>
    </source>
</evidence>
<dbReference type="Gene3D" id="3.40.630.30">
    <property type="match status" value="1"/>
</dbReference>
<gene>
    <name evidence="2" type="ORF">GJV85_01050</name>
</gene>
<feature type="domain" description="N-acetyltransferase" evidence="1">
    <location>
        <begin position="1"/>
        <end position="147"/>
    </location>
</feature>